<feature type="region of interest" description="Disordered" evidence="1">
    <location>
        <begin position="29"/>
        <end position="56"/>
    </location>
</feature>
<dbReference type="AlphaFoldDB" id="A0A8W7PT22"/>
<dbReference type="EnsemblMetazoa" id="ACOM037200-RA">
    <property type="protein sequence ID" value="ACOM037200-PA.1"/>
    <property type="gene ID" value="ACOM037200"/>
</dbReference>
<dbReference type="Proteomes" id="UP000075882">
    <property type="component" value="Unassembled WGS sequence"/>
</dbReference>
<protein>
    <submittedName>
        <fullName evidence="2">Uncharacterized protein</fullName>
    </submittedName>
</protein>
<organism evidence="2">
    <name type="scientific">Anopheles coluzzii</name>
    <name type="common">African malaria mosquito</name>
    <dbReference type="NCBI Taxonomy" id="1518534"/>
    <lineage>
        <taxon>Eukaryota</taxon>
        <taxon>Metazoa</taxon>
        <taxon>Ecdysozoa</taxon>
        <taxon>Arthropoda</taxon>
        <taxon>Hexapoda</taxon>
        <taxon>Insecta</taxon>
        <taxon>Pterygota</taxon>
        <taxon>Neoptera</taxon>
        <taxon>Endopterygota</taxon>
        <taxon>Diptera</taxon>
        <taxon>Nematocera</taxon>
        <taxon>Culicoidea</taxon>
        <taxon>Culicidae</taxon>
        <taxon>Anophelinae</taxon>
        <taxon>Anopheles</taxon>
    </lineage>
</organism>
<proteinExistence type="predicted"/>
<accession>A0A8W7PT22</accession>
<reference evidence="2" key="1">
    <citation type="submission" date="2022-08" db="UniProtKB">
        <authorList>
            <consortium name="EnsemblMetazoa"/>
        </authorList>
    </citation>
    <scope>IDENTIFICATION</scope>
</reference>
<sequence>MKKKRTKAGHFTDAVHRIGIAATRRCNVPGDKRLSSADLGDGVPSPDPFPHRSPSDPLESFLSLPRRSLNFLLDLGQTACRASRTRARKQVGPILARLFTIKVVAFEVSRHSLALVVRALWLWSSG</sequence>
<name>A0A8W7PT22_ANOCL</name>
<evidence type="ECO:0000313" key="2">
    <source>
        <dbReference type="EnsemblMetazoa" id="ACOM037200-PA.1"/>
    </source>
</evidence>
<evidence type="ECO:0000256" key="1">
    <source>
        <dbReference type="SAM" id="MobiDB-lite"/>
    </source>
</evidence>